<name>A0A0B6EZN7_9CORY</name>
<accession>A0A0B6EZN7</accession>
<dbReference type="Proteomes" id="UP000031890">
    <property type="component" value="Chromosome"/>
</dbReference>
<sequence length="141" mass="16107">MSLHLEDQLCFSLYRAARSVIRAYDPLLKELDITYPQYLMLMILWEVKEPITLEAMEERLQPETGTYEGLVQGLQESGLATVEDGKVTITQKGIDLEPRAVCIPETILNEYRQSGVDLVEFRESLEIVRDAGDASQMEYPH</sequence>
<dbReference type="KEGG" id="csx:CSING_00305"/>
<dbReference type="HOGENOM" id="CLU_083287_3_2_11"/>
<evidence type="ECO:0000313" key="2">
    <source>
        <dbReference type="Proteomes" id="UP000031890"/>
    </source>
</evidence>
<gene>
    <name evidence="1" type="ORF">CSING_00305</name>
</gene>
<dbReference type="SUPFAM" id="SSF46785">
    <property type="entry name" value="Winged helix' DNA-binding domain"/>
    <property type="match status" value="1"/>
</dbReference>
<dbReference type="AlphaFoldDB" id="A0A0B6EZN7"/>
<protein>
    <submittedName>
        <fullName evidence="1">Transcriptional regulator</fullName>
    </submittedName>
</protein>
<dbReference type="InterPro" id="IPR036388">
    <property type="entry name" value="WH-like_DNA-bd_sf"/>
</dbReference>
<dbReference type="OrthoDB" id="9806864at2"/>
<reference evidence="1 2" key="1">
    <citation type="journal article" date="2015" name="Genome Announc.">
        <title>Complete Genome Sequence and Annotation of Corynebacterium singulare DSM 44357, Isolated from a Human Semen Specimen.</title>
        <authorList>
            <person name="Merten M."/>
            <person name="Brinkrolf K."/>
            <person name="Albersmeier A."/>
            <person name="Kutter Y."/>
            <person name="Ruckert C."/>
            <person name="Tauch A."/>
        </authorList>
    </citation>
    <scope>NUCLEOTIDE SEQUENCE [LARGE SCALE GENOMIC DNA]</scope>
    <source>
        <strain evidence="1">IBS B52218</strain>
    </source>
</reference>
<evidence type="ECO:0000313" key="1">
    <source>
        <dbReference type="EMBL" id="AJI77630.1"/>
    </source>
</evidence>
<organism evidence="1 2">
    <name type="scientific">Corynebacterium singulare</name>
    <dbReference type="NCBI Taxonomy" id="161899"/>
    <lineage>
        <taxon>Bacteria</taxon>
        <taxon>Bacillati</taxon>
        <taxon>Actinomycetota</taxon>
        <taxon>Actinomycetes</taxon>
        <taxon>Mycobacteriales</taxon>
        <taxon>Corynebacteriaceae</taxon>
        <taxon>Corynebacterium</taxon>
    </lineage>
</organism>
<dbReference type="Gene3D" id="1.10.10.10">
    <property type="entry name" value="Winged helix-like DNA-binding domain superfamily/Winged helix DNA-binding domain"/>
    <property type="match status" value="1"/>
</dbReference>
<proteinExistence type="predicted"/>
<dbReference type="InterPro" id="IPR036390">
    <property type="entry name" value="WH_DNA-bd_sf"/>
</dbReference>
<dbReference type="RefSeq" id="WP_042528699.1">
    <property type="nucleotide sequence ID" value="NZ_CP010827.1"/>
</dbReference>
<dbReference type="EMBL" id="CP010827">
    <property type="protein sequence ID" value="AJI77630.1"/>
    <property type="molecule type" value="Genomic_DNA"/>
</dbReference>
<dbReference type="STRING" id="161899.CSING_00305"/>